<organism evidence="1 2">
    <name type="scientific">Lasiodiplodia mahajangana</name>
    <dbReference type="NCBI Taxonomy" id="1108764"/>
    <lineage>
        <taxon>Eukaryota</taxon>
        <taxon>Fungi</taxon>
        <taxon>Dikarya</taxon>
        <taxon>Ascomycota</taxon>
        <taxon>Pezizomycotina</taxon>
        <taxon>Dothideomycetes</taxon>
        <taxon>Dothideomycetes incertae sedis</taxon>
        <taxon>Botryosphaeriales</taxon>
        <taxon>Botryosphaeriaceae</taxon>
        <taxon>Lasiodiplodia</taxon>
    </lineage>
</organism>
<keyword evidence="2" id="KW-1185">Reference proteome</keyword>
<evidence type="ECO:0000313" key="2">
    <source>
        <dbReference type="Proteomes" id="UP001153332"/>
    </source>
</evidence>
<dbReference type="EMBL" id="JAPUUL010001625">
    <property type="protein sequence ID" value="KAJ8126953.1"/>
    <property type="molecule type" value="Genomic_DNA"/>
</dbReference>
<proteinExistence type="predicted"/>
<reference evidence="1" key="1">
    <citation type="submission" date="2022-12" db="EMBL/GenBank/DDBJ databases">
        <title>Genome Sequence of Lasiodiplodia mahajangana.</title>
        <authorList>
            <person name="Buettner E."/>
        </authorList>
    </citation>
    <scope>NUCLEOTIDE SEQUENCE</scope>
    <source>
        <strain evidence="1">VT137</strain>
    </source>
</reference>
<protein>
    <submittedName>
        <fullName evidence="1">Uncharacterized protein</fullName>
    </submittedName>
</protein>
<gene>
    <name evidence="1" type="ORF">O1611_g6684</name>
</gene>
<sequence length="221" mass="25378">MLQTDFKLYDVEVSDAQDIGHHVEVPANQNGPLYRTMFPQFNTVTEAQKEQITRWYIEMLEDAFQAREERFLKACSVDGTPVGFCGWTVIERNHDQQQVGEPRKREKARKASWLPDTLDVDGWVALSKDLKAERCRVLKDSDSICRLTFMAVHPKYQRQGIGSMMMQRICEETDQQGRCAYVLAAPEGVPLYSKFGFEIVGHVKTTHGVITSMFRPSRRPC</sequence>
<comment type="caution">
    <text evidence="1">The sequence shown here is derived from an EMBL/GenBank/DDBJ whole genome shotgun (WGS) entry which is preliminary data.</text>
</comment>
<dbReference type="Proteomes" id="UP001153332">
    <property type="component" value="Unassembled WGS sequence"/>
</dbReference>
<evidence type="ECO:0000313" key="1">
    <source>
        <dbReference type="EMBL" id="KAJ8126953.1"/>
    </source>
</evidence>
<accession>A0ACC2JID8</accession>
<name>A0ACC2JID8_9PEZI</name>